<keyword evidence="2" id="KW-0413">Isomerase</keyword>
<evidence type="ECO:0008006" key="5">
    <source>
        <dbReference type="Google" id="ProtNLM"/>
    </source>
</evidence>
<sequence>MEIIPAILAKDFLEVQQKIKQVEPFCAWAQIDVVDGIFASNKTWDNPAELSNVTTSLNLEVHLMVSDLASEVDKWTKSQVKRIFFHFEKSANEGILNNLKEVEILLEKVHKSGKEVGIALNPATDWKEIVNLLPKLDAVLFLSVNPGFYGSPFLPEVIHKAQEFHLSYLYVIIAIDGGINNETIHLAKDAGINRACVGSFIFKSSDIEKTIADLSK</sequence>
<dbReference type="Gene3D" id="3.20.20.70">
    <property type="entry name" value="Aldolase class I"/>
    <property type="match status" value="1"/>
</dbReference>
<proteinExistence type="predicted"/>
<comment type="caution">
    <text evidence="3">The sequence shown here is derived from an EMBL/GenBank/DDBJ whole genome shotgun (WGS) entry which is preliminary data.</text>
</comment>
<reference evidence="4" key="1">
    <citation type="submission" date="2017-09" db="EMBL/GenBank/DDBJ databases">
        <title>Depth-based differentiation of microbial function through sediment-hosted aquifers and enrichment of novel symbionts in the deep terrestrial subsurface.</title>
        <authorList>
            <person name="Probst A.J."/>
            <person name="Ladd B."/>
            <person name="Jarett J.K."/>
            <person name="Geller-Mcgrath D.E."/>
            <person name="Sieber C.M.K."/>
            <person name="Emerson J.B."/>
            <person name="Anantharaman K."/>
            <person name="Thomas B.C."/>
            <person name="Malmstrom R."/>
            <person name="Stieglmeier M."/>
            <person name="Klingl A."/>
            <person name="Woyke T."/>
            <person name="Ryan C.M."/>
            <person name="Banfield J.F."/>
        </authorList>
    </citation>
    <scope>NUCLEOTIDE SEQUENCE [LARGE SCALE GENOMIC DNA]</scope>
</reference>
<keyword evidence="1" id="KW-0479">Metal-binding</keyword>
<dbReference type="InterPro" id="IPR011060">
    <property type="entry name" value="RibuloseP-bd_barrel"/>
</dbReference>
<dbReference type="Proteomes" id="UP000231450">
    <property type="component" value="Unassembled WGS sequence"/>
</dbReference>
<organism evidence="3 4">
    <name type="scientific">Candidatus Portnoybacteria bacterium CG10_big_fil_rev_8_21_14_0_10_36_7</name>
    <dbReference type="NCBI Taxonomy" id="1974812"/>
    <lineage>
        <taxon>Bacteria</taxon>
        <taxon>Candidatus Portnoyibacteriota</taxon>
    </lineage>
</organism>
<gene>
    <name evidence="3" type="ORF">COU81_00745</name>
</gene>
<dbReference type="GO" id="GO:0016857">
    <property type="term" value="F:racemase and epimerase activity, acting on carbohydrates and derivatives"/>
    <property type="evidence" value="ECO:0007669"/>
    <property type="project" value="InterPro"/>
</dbReference>
<dbReference type="AlphaFoldDB" id="A0A2M8KES8"/>
<dbReference type="EMBL" id="PFDW01000015">
    <property type="protein sequence ID" value="PJE58431.1"/>
    <property type="molecule type" value="Genomic_DNA"/>
</dbReference>
<dbReference type="GO" id="GO:0005975">
    <property type="term" value="P:carbohydrate metabolic process"/>
    <property type="evidence" value="ECO:0007669"/>
    <property type="project" value="InterPro"/>
</dbReference>
<evidence type="ECO:0000256" key="1">
    <source>
        <dbReference type="ARBA" id="ARBA00022723"/>
    </source>
</evidence>
<evidence type="ECO:0000313" key="3">
    <source>
        <dbReference type="EMBL" id="PJE58431.1"/>
    </source>
</evidence>
<evidence type="ECO:0000256" key="2">
    <source>
        <dbReference type="ARBA" id="ARBA00023235"/>
    </source>
</evidence>
<dbReference type="InterPro" id="IPR000056">
    <property type="entry name" value="Ribul_P_3_epim-like"/>
</dbReference>
<accession>A0A2M8KES8</accession>
<evidence type="ECO:0000313" key="4">
    <source>
        <dbReference type="Proteomes" id="UP000231450"/>
    </source>
</evidence>
<dbReference type="PANTHER" id="PTHR11749">
    <property type="entry name" value="RIBULOSE-5-PHOSPHATE-3-EPIMERASE"/>
    <property type="match status" value="1"/>
</dbReference>
<protein>
    <recommendedName>
        <fullName evidence="5">Ribulose-phosphate 3-epimerase</fullName>
    </recommendedName>
</protein>
<dbReference type="InterPro" id="IPR013785">
    <property type="entry name" value="Aldolase_TIM"/>
</dbReference>
<dbReference type="Pfam" id="PF00834">
    <property type="entry name" value="Ribul_P_3_epim"/>
    <property type="match status" value="1"/>
</dbReference>
<dbReference type="GO" id="GO:0046872">
    <property type="term" value="F:metal ion binding"/>
    <property type="evidence" value="ECO:0007669"/>
    <property type="project" value="UniProtKB-KW"/>
</dbReference>
<name>A0A2M8KES8_9BACT</name>
<dbReference type="SUPFAM" id="SSF51366">
    <property type="entry name" value="Ribulose-phoshate binding barrel"/>
    <property type="match status" value="1"/>
</dbReference>